<sequence>MSPEQFPRRLREIPDPPEKLWVEGVLPPEKHKWLAVVGSRRFSQYGREACEKLISGLYGHPVVIVSGLALGIDCIAHRAALEAKLSCVAVPGSGLSRKIMHPVANRTLADNIVAAGGALLSEFPPDFRATLYSFPQRNRIMAGLSDSVLVVEAEKRSGTLITARLASEYNRDVLTVPGSIFSGATEGPHLLMRLGATPVRTHEELLIALGFKVEPDAEGKKQNYDDCSAEEIKILELLTIPMERDALIAAAKLPVSKTNAVLSLLEIKGFISESMGEIHLV</sequence>
<dbReference type="GO" id="GO:0009294">
    <property type="term" value="P:DNA-mediated transformation"/>
    <property type="evidence" value="ECO:0007669"/>
    <property type="project" value="InterPro"/>
</dbReference>
<accession>A0A1G2NE93</accession>
<organism evidence="4 5">
    <name type="scientific">Candidatus Taylorbacteria bacterium RIFCSPLOWO2_01_FULL_48_100</name>
    <dbReference type="NCBI Taxonomy" id="1802322"/>
    <lineage>
        <taxon>Bacteria</taxon>
        <taxon>Candidatus Tayloriibacteriota</taxon>
    </lineage>
</organism>
<gene>
    <name evidence="4" type="ORF">A2938_00960</name>
</gene>
<comment type="caution">
    <text evidence="4">The sequence shown here is derived from an EMBL/GenBank/DDBJ whole genome shotgun (WGS) entry which is preliminary data.</text>
</comment>
<dbReference type="PANTHER" id="PTHR43022:SF1">
    <property type="entry name" value="PROTEIN SMF"/>
    <property type="match status" value="1"/>
</dbReference>
<evidence type="ECO:0000259" key="3">
    <source>
        <dbReference type="Pfam" id="PF17782"/>
    </source>
</evidence>
<dbReference type="NCBIfam" id="TIGR00732">
    <property type="entry name" value="dprA"/>
    <property type="match status" value="1"/>
</dbReference>
<evidence type="ECO:0000256" key="1">
    <source>
        <dbReference type="ARBA" id="ARBA00006525"/>
    </source>
</evidence>
<name>A0A1G2NE93_9BACT</name>
<dbReference type="InterPro" id="IPR057666">
    <property type="entry name" value="DrpA_SLOG"/>
</dbReference>
<comment type="similarity">
    <text evidence="1">Belongs to the DprA/Smf family.</text>
</comment>
<dbReference type="SUPFAM" id="SSF102405">
    <property type="entry name" value="MCP/YpsA-like"/>
    <property type="match status" value="1"/>
</dbReference>
<dbReference type="Proteomes" id="UP000177797">
    <property type="component" value="Unassembled WGS sequence"/>
</dbReference>
<reference evidence="4 5" key="1">
    <citation type="journal article" date="2016" name="Nat. Commun.">
        <title>Thousands of microbial genomes shed light on interconnected biogeochemical processes in an aquifer system.</title>
        <authorList>
            <person name="Anantharaman K."/>
            <person name="Brown C.T."/>
            <person name="Hug L.A."/>
            <person name="Sharon I."/>
            <person name="Castelle C.J."/>
            <person name="Probst A.J."/>
            <person name="Thomas B.C."/>
            <person name="Singh A."/>
            <person name="Wilkins M.J."/>
            <person name="Karaoz U."/>
            <person name="Brodie E.L."/>
            <person name="Williams K.H."/>
            <person name="Hubbard S.S."/>
            <person name="Banfield J.F."/>
        </authorList>
    </citation>
    <scope>NUCLEOTIDE SEQUENCE [LARGE SCALE GENOMIC DNA]</scope>
</reference>
<dbReference type="InterPro" id="IPR003488">
    <property type="entry name" value="DprA"/>
</dbReference>
<evidence type="ECO:0000259" key="2">
    <source>
        <dbReference type="Pfam" id="PF02481"/>
    </source>
</evidence>
<evidence type="ECO:0000313" key="5">
    <source>
        <dbReference type="Proteomes" id="UP000177797"/>
    </source>
</evidence>
<proteinExistence type="inferred from homology"/>
<dbReference type="Pfam" id="PF17782">
    <property type="entry name" value="WHD_DprA"/>
    <property type="match status" value="1"/>
</dbReference>
<dbReference type="Gene3D" id="3.40.50.450">
    <property type="match status" value="1"/>
</dbReference>
<dbReference type="EMBL" id="MHSA01000012">
    <property type="protein sequence ID" value="OHA34405.1"/>
    <property type="molecule type" value="Genomic_DNA"/>
</dbReference>
<dbReference type="PANTHER" id="PTHR43022">
    <property type="entry name" value="PROTEIN SMF"/>
    <property type="match status" value="1"/>
</dbReference>
<dbReference type="AlphaFoldDB" id="A0A1G2NE93"/>
<dbReference type="InterPro" id="IPR036388">
    <property type="entry name" value="WH-like_DNA-bd_sf"/>
</dbReference>
<dbReference type="InterPro" id="IPR041614">
    <property type="entry name" value="DprA_WH"/>
</dbReference>
<dbReference type="Pfam" id="PF02481">
    <property type="entry name" value="DNA_processg_A"/>
    <property type="match status" value="1"/>
</dbReference>
<protein>
    <submittedName>
        <fullName evidence="4">DNA protecting protein DprA</fullName>
    </submittedName>
</protein>
<dbReference type="Gene3D" id="1.10.10.10">
    <property type="entry name" value="Winged helix-like DNA-binding domain superfamily/Winged helix DNA-binding domain"/>
    <property type="match status" value="1"/>
</dbReference>
<evidence type="ECO:0000313" key="4">
    <source>
        <dbReference type="EMBL" id="OHA34405.1"/>
    </source>
</evidence>
<feature type="domain" description="DprA winged helix" evidence="3">
    <location>
        <begin position="225"/>
        <end position="273"/>
    </location>
</feature>
<feature type="domain" description="Smf/DprA SLOG" evidence="2">
    <location>
        <begin position="4"/>
        <end position="208"/>
    </location>
</feature>